<dbReference type="CDD" id="cd18807">
    <property type="entry name" value="SF1_C_UvrD"/>
    <property type="match status" value="1"/>
</dbReference>
<keyword evidence="5 10" id="KW-0067">ATP-binding</keyword>
<dbReference type="InterPro" id="IPR000212">
    <property type="entry name" value="DNA_helicase_UvrD/REP"/>
</dbReference>
<evidence type="ECO:0000256" key="2">
    <source>
        <dbReference type="ARBA" id="ARBA00022741"/>
    </source>
</evidence>
<evidence type="ECO:0000256" key="11">
    <source>
        <dbReference type="SAM" id="MobiDB-lite"/>
    </source>
</evidence>
<dbReference type="InterPro" id="IPR014017">
    <property type="entry name" value="DNA_helicase_UvrD-like_C"/>
</dbReference>
<name>A0A1H0EJP8_9ACTO</name>
<comment type="catalytic activity">
    <reaction evidence="9">
        <text>ATP + H2O = ADP + phosphate + H(+)</text>
        <dbReference type="Rhea" id="RHEA:13065"/>
        <dbReference type="ChEBI" id="CHEBI:15377"/>
        <dbReference type="ChEBI" id="CHEBI:15378"/>
        <dbReference type="ChEBI" id="CHEBI:30616"/>
        <dbReference type="ChEBI" id="CHEBI:43474"/>
        <dbReference type="ChEBI" id="CHEBI:456216"/>
        <dbReference type="EC" id="5.6.2.4"/>
    </reaction>
</comment>
<dbReference type="PROSITE" id="PS50967">
    <property type="entry name" value="HRDC"/>
    <property type="match status" value="1"/>
</dbReference>
<evidence type="ECO:0000256" key="5">
    <source>
        <dbReference type="ARBA" id="ARBA00022840"/>
    </source>
</evidence>
<comment type="similarity">
    <text evidence="1">Belongs to the helicase family. UvrD subfamily.</text>
</comment>
<evidence type="ECO:0000259" key="14">
    <source>
        <dbReference type="PROSITE" id="PS51217"/>
    </source>
</evidence>
<keyword evidence="6" id="KW-0413">Isomerase</keyword>
<feature type="domain" description="UvrD-like helicase ATP-binding" evidence="13">
    <location>
        <begin position="36"/>
        <end position="318"/>
    </location>
</feature>
<dbReference type="SMART" id="SM00341">
    <property type="entry name" value="HRDC"/>
    <property type="match status" value="1"/>
</dbReference>
<feature type="domain" description="UvrD-like helicase C-terminal" evidence="14">
    <location>
        <begin position="319"/>
        <end position="574"/>
    </location>
</feature>
<dbReference type="CDD" id="cd17932">
    <property type="entry name" value="DEXQc_UvrD"/>
    <property type="match status" value="1"/>
</dbReference>
<dbReference type="FunFam" id="3.40.50.300:FF:001181">
    <property type="entry name" value="DNA helicase"/>
    <property type="match status" value="1"/>
</dbReference>
<dbReference type="AlphaFoldDB" id="A0A1H0EJP8"/>
<protein>
    <recommendedName>
        <fullName evidence="8">DNA 3'-5' helicase</fullName>
        <ecNumber evidence="8">5.6.2.4</ecNumber>
    </recommendedName>
</protein>
<dbReference type="SUPFAM" id="SSF52540">
    <property type="entry name" value="P-loop containing nucleoside triphosphate hydrolases"/>
    <property type="match status" value="1"/>
</dbReference>
<dbReference type="Gene3D" id="1.10.150.80">
    <property type="entry name" value="HRDC domain"/>
    <property type="match status" value="1"/>
</dbReference>
<proteinExistence type="inferred from homology"/>
<evidence type="ECO:0000256" key="3">
    <source>
        <dbReference type="ARBA" id="ARBA00022801"/>
    </source>
</evidence>
<keyword evidence="3 10" id="KW-0378">Hydrolase</keyword>
<dbReference type="InterPro" id="IPR027417">
    <property type="entry name" value="P-loop_NTPase"/>
</dbReference>
<evidence type="ECO:0000259" key="12">
    <source>
        <dbReference type="PROSITE" id="PS50967"/>
    </source>
</evidence>
<dbReference type="InterPro" id="IPR014016">
    <property type="entry name" value="UvrD-like_ATP-bd"/>
</dbReference>
<dbReference type="GO" id="GO:0003677">
    <property type="term" value="F:DNA binding"/>
    <property type="evidence" value="ECO:0007669"/>
    <property type="project" value="InterPro"/>
</dbReference>
<dbReference type="GO" id="GO:0016887">
    <property type="term" value="F:ATP hydrolysis activity"/>
    <property type="evidence" value="ECO:0007669"/>
    <property type="project" value="RHEA"/>
</dbReference>
<dbReference type="Proteomes" id="UP000198541">
    <property type="component" value="Unassembled WGS sequence"/>
</dbReference>
<evidence type="ECO:0000256" key="9">
    <source>
        <dbReference type="ARBA" id="ARBA00048988"/>
    </source>
</evidence>
<dbReference type="GO" id="GO:0033202">
    <property type="term" value="C:DNA helicase complex"/>
    <property type="evidence" value="ECO:0007669"/>
    <property type="project" value="TreeGrafter"/>
</dbReference>
<dbReference type="PROSITE" id="PS51198">
    <property type="entry name" value="UVRD_HELICASE_ATP_BIND"/>
    <property type="match status" value="1"/>
</dbReference>
<dbReference type="PANTHER" id="PTHR11070:SF69">
    <property type="entry name" value="ATP-DEPENDENT DNA HELICASE UVRD2"/>
    <property type="match status" value="1"/>
</dbReference>
<dbReference type="Gene3D" id="1.10.10.160">
    <property type="match status" value="1"/>
</dbReference>
<comment type="catalytic activity">
    <reaction evidence="7">
        <text>Couples ATP hydrolysis with the unwinding of duplex DNA by translocating in the 3'-5' direction.</text>
        <dbReference type="EC" id="5.6.2.4"/>
    </reaction>
</comment>
<dbReference type="GO" id="GO:0000725">
    <property type="term" value="P:recombinational repair"/>
    <property type="evidence" value="ECO:0007669"/>
    <property type="project" value="TreeGrafter"/>
</dbReference>
<evidence type="ECO:0000259" key="13">
    <source>
        <dbReference type="PROSITE" id="PS51198"/>
    </source>
</evidence>
<dbReference type="GO" id="GO:0043138">
    <property type="term" value="F:3'-5' DNA helicase activity"/>
    <property type="evidence" value="ECO:0007669"/>
    <property type="project" value="UniProtKB-EC"/>
</dbReference>
<dbReference type="InterPro" id="IPR010997">
    <property type="entry name" value="HRDC-like_sf"/>
</dbReference>
<keyword evidence="2 10" id="KW-0547">Nucleotide-binding</keyword>
<evidence type="ECO:0000256" key="6">
    <source>
        <dbReference type="ARBA" id="ARBA00023235"/>
    </source>
</evidence>
<evidence type="ECO:0000256" key="1">
    <source>
        <dbReference type="ARBA" id="ARBA00009922"/>
    </source>
</evidence>
<feature type="binding site" evidence="10">
    <location>
        <begin position="57"/>
        <end position="64"/>
    </location>
    <ligand>
        <name>ATP</name>
        <dbReference type="ChEBI" id="CHEBI:30616"/>
    </ligand>
</feature>
<dbReference type="InterPro" id="IPR013986">
    <property type="entry name" value="DExx_box_DNA_helicase_dom_sf"/>
</dbReference>
<keyword evidence="4 10" id="KW-0347">Helicase</keyword>
<dbReference type="Pfam" id="PF00570">
    <property type="entry name" value="HRDC"/>
    <property type="match status" value="1"/>
</dbReference>
<dbReference type="PROSITE" id="PS51217">
    <property type="entry name" value="UVRD_HELICASE_CTER"/>
    <property type="match status" value="1"/>
</dbReference>
<dbReference type="GO" id="GO:0005524">
    <property type="term" value="F:ATP binding"/>
    <property type="evidence" value="ECO:0007669"/>
    <property type="project" value="UniProtKB-UniRule"/>
</dbReference>
<dbReference type="InterPro" id="IPR002121">
    <property type="entry name" value="HRDC_dom"/>
</dbReference>
<evidence type="ECO:0000256" key="8">
    <source>
        <dbReference type="ARBA" id="ARBA00034808"/>
    </source>
</evidence>
<dbReference type="EMBL" id="FNIM01000016">
    <property type="protein sequence ID" value="SDN82571.1"/>
    <property type="molecule type" value="Genomic_DNA"/>
</dbReference>
<dbReference type="InterPro" id="IPR044876">
    <property type="entry name" value="HRDC_dom_sf"/>
</dbReference>
<gene>
    <name evidence="15" type="ORF">SAMN05216355_11642</name>
</gene>
<dbReference type="Pfam" id="PF13361">
    <property type="entry name" value="UvrD_C"/>
    <property type="match status" value="2"/>
</dbReference>
<keyword evidence="16" id="KW-1185">Reference proteome</keyword>
<organism evidence="15 16">
    <name type="scientific">Actinomyces ruminicola</name>
    <dbReference type="NCBI Taxonomy" id="332524"/>
    <lineage>
        <taxon>Bacteria</taxon>
        <taxon>Bacillati</taxon>
        <taxon>Actinomycetota</taxon>
        <taxon>Actinomycetes</taxon>
        <taxon>Actinomycetales</taxon>
        <taxon>Actinomycetaceae</taxon>
        <taxon>Actinomyces</taxon>
    </lineage>
</organism>
<evidence type="ECO:0000313" key="15">
    <source>
        <dbReference type="EMBL" id="SDN82571.1"/>
    </source>
</evidence>
<sequence length="714" mass="77009">MDVAGWTLMNDHAPAPDAPRPAGTPGTLPSPAQLLDALDPDQRQVAEHLEGALCVLAGAGTGKTRAITYRIAHGVAVGAYQPTQVLAVTFTARAAGEMRSRLTDLGVHGAQARTFHSAALRQLTYFWPTAIGGRRHEIERHKGRLVGTAAHRLGLATDRALIRDLAAEVEWAKVTMTLPEDYAQAAAAQGRVGVGDLDPATVARLLAVYEEVKAERGVIDFEDVLLLMVGILKDREDIAAQIRGQYKHFVVDEYQDVSPLQQRLLDLWLGRRRQLCVVGDVSQTIYSFTGATPEYLTGFASRYDGARTVRLSRDYRSTPQVVSLANRVLSRSRRGAGAPALPAGAVQLHAQRPSGPAVRFEAYDDDAAEAVGVVAQVQRLQAAGVPLSEIAVLYRTNSQSEVIEQALADAGIGYLVRGGERFFEREEVKRAMVLLRAAARAERAQLTGDPGADARMVLAREGWSEHPPAARGAMRERWDSVNAIVELADQLGERRGTDLEGLVAELTARADAQNAPTVDGVTLSSLHAAKGLEWDAVLLIGACEGLLPISLAEGPAAIEEERRLLYVGVTRAREHLVISYARARNPGGRAARKPSRFLDGIWPTDADAPARRRAGSGSGARARAKQAAADFEAENDPATVALFEQLRAWRAQIAREGSKPAYTVFADATLRSIAIVKPTVLPQLSLIRGVGAVKLRDYGADVLRIVREFSSGDQ</sequence>
<evidence type="ECO:0000256" key="4">
    <source>
        <dbReference type="ARBA" id="ARBA00022806"/>
    </source>
</evidence>
<dbReference type="Pfam" id="PF00580">
    <property type="entry name" value="UvrD-helicase"/>
    <property type="match status" value="1"/>
</dbReference>
<dbReference type="SUPFAM" id="SSF47819">
    <property type="entry name" value="HRDC-like"/>
    <property type="match status" value="1"/>
</dbReference>
<feature type="domain" description="HRDC" evidence="12">
    <location>
        <begin position="636"/>
        <end position="714"/>
    </location>
</feature>
<dbReference type="EC" id="5.6.2.4" evidence="8"/>
<evidence type="ECO:0000256" key="10">
    <source>
        <dbReference type="PROSITE-ProRule" id="PRU00560"/>
    </source>
</evidence>
<dbReference type="GO" id="GO:0005829">
    <property type="term" value="C:cytosol"/>
    <property type="evidence" value="ECO:0007669"/>
    <property type="project" value="TreeGrafter"/>
</dbReference>
<dbReference type="PANTHER" id="PTHR11070">
    <property type="entry name" value="UVRD / RECB / PCRA DNA HELICASE FAMILY MEMBER"/>
    <property type="match status" value="1"/>
</dbReference>
<reference evidence="16" key="1">
    <citation type="submission" date="2016-10" db="EMBL/GenBank/DDBJ databases">
        <authorList>
            <person name="Varghese N."/>
            <person name="Submissions S."/>
        </authorList>
    </citation>
    <scope>NUCLEOTIDE SEQUENCE [LARGE SCALE GENOMIC DNA]</scope>
    <source>
        <strain evidence="16">DSM 27982</strain>
    </source>
</reference>
<dbReference type="STRING" id="332524.SAMN04487766_11037"/>
<feature type="region of interest" description="Disordered" evidence="11">
    <location>
        <begin position="1"/>
        <end position="30"/>
    </location>
</feature>
<evidence type="ECO:0000256" key="7">
    <source>
        <dbReference type="ARBA" id="ARBA00034617"/>
    </source>
</evidence>
<dbReference type="Gene3D" id="1.10.486.10">
    <property type="entry name" value="PCRA, domain 4"/>
    <property type="match status" value="2"/>
</dbReference>
<evidence type="ECO:0000313" key="16">
    <source>
        <dbReference type="Proteomes" id="UP000198541"/>
    </source>
</evidence>
<accession>A0A1H0EJP8</accession>
<dbReference type="Gene3D" id="3.40.50.300">
    <property type="entry name" value="P-loop containing nucleotide triphosphate hydrolases"/>
    <property type="match status" value="3"/>
</dbReference>